<proteinExistence type="predicted"/>
<name>A0A0R3QA54_9BILA</name>
<keyword evidence="1" id="KW-0472">Membrane</keyword>
<keyword evidence="1" id="KW-0812">Transmembrane</keyword>
<organism evidence="2">
    <name type="scientific">Brugia timori</name>
    <dbReference type="NCBI Taxonomy" id="42155"/>
    <lineage>
        <taxon>Eukaryota</taxon>
        <taxon>Metazoa</taxon>
        <taxon>Ecdysozoa</taxon>
        <taxon>Nematoda</taxon>
        <taxon>Chromadorea</taxon>
        <taxon>Rhabditida</taxon>
        <taxon>Spirurina</taxon>
        <taxon>Spiruromorpha</taxon>
        <taxon>Filarioidea</taxon>
        <taxon>Onchocercidae</taxon>
        <taxon>Brugia</taxon>
    </lineage>
</organism>
<dbReference type="WBParaSite" id="BTMF_0000322001-mRNA-1">
    <property type="protein sequence ID" value="BTMF_0000322001-mRNA-1"/>
    <property type="gene ID" value="BTMF_0000322001"/>
</dbReference>
<reference evidence="2" key="1">
    <citation type="submission" date="2017-02" db="UniProtKB">
        <authorList>
            <consortium name="WormBaseParasite"/>
        </authorList>
    </citation>
    <scope>IDENTIFICATION</scope>
</reference>
<evidence type="ECO:0000313" key="2">
    <source>
        <dbReference type="WBParaSite" id="BTMF_0000322001-mRNA-1"/>
    </source>
</evidence>
<protein>
    <submittedName>
        <fullName evidence="2">O-antigen ligase domain-containing protein</fullName>
    </submittedName>
</protein>
<dbReference type="AlphaFoldDB" id="A0A0R3QA54"/>
<sequence>LFFGSFLVRNETTFILLIFFVLIFLFYRYYLKPRMTGDENDDGINNGGASD</sequence>
<feature type="transmembrane region" description="Helical" evidence="1">
    <location>
        <begin position="12"/>
        <end position="30"/>
    </location>
</feature>
<evidence type="ECO:0000256" key="1">
    <source>
        <dbReference type="SAM" id="Phobius"/>
    </source>
</evidence>
<accession>A0A0R3QA54</accession>
<keyword evidence="1" id="KW-1133">Transmembrane helix</keyword>